<evidence type="ECO:0000256" key="11">
    <source>
        <dbReference type="SAM" id="SignalP"/>
    </source>
</evidence>
<reference evidence="12 13" key="1">
    <citation type="journal article" date="2010" name="Science">
        <title>Genomic comparison of the ants Camponotus floridanus and Harpegnathos saltator.</title>
        <authorList>
            <person name="Bonasio R."/>
            <person name="Zhang G."/>
            <person name="Ye C."/>
            <person name="Mutti N.S."/>
            <person name="Fang X."/>
            <person name="Qin N."/>
            <person name="Donahue G."/>
            <person name="Yang P."/>
            <person name="Li Q."/>
            <person name="Li C."/>
            <person name="Zhang P."/>
            <person name="Huang Z."/>
            <person name="Berger S.L."/>
            <person name="Reinberg D."/>
            <person name="Wang J."/>
            <person name="Liebig J."/>
        </authorList>
    </citation>
    <scope>NUCLEOTIDE SEQUENCE [LARGE SCALE GENOMIC DNA]</scope>
    <source>
        <strain evidence="13">C129</strain>
    </source>
</reference>
<feature type="chain" id="PRO_5012745487" description="Elongation of very long chain fatty acids protein" evidence="11">
    <location>
        <begin position="16"/>
        <end position="69"/>
    </location>
</feature>
<evidence type="ECO:0000256" key="1">
    <source>
        <dbReference type="ARBA" id="ARBA00004141"/>
    </source>
</evidence>
<dbReference type="GO" id="GO:0042761">
    <property type="term" value="P:very long-chain fatty acid biosynthetic process"/>
    <property type="evidence" value="ECO:0007669"/>
    <property type="project" value="TreeGrafter"/>
</dbReference>
<dbReference type="PROSITE" id="PS01188">
    <property type="entry name" value="ELO"/>
    <property type="match status" value="1"/>
</dbReference>
<dbReference type="PANTHER" id="PTHR11157">
    <property type="entry name" value="FATTY ACID ACYL TRANSFERASE-RELATED"/>
    <property type="match status" value="1"/>
</dbReference>
<organism evidence="13">
    <name type="scientific">Camponotus floridanus</name>
    <name type="common">Florida carpenter ant</name>
    <dbReference type="NCBI Taxonomy" id="104421"/>
    <lineage>
        <taxon>Eukaryota</taxon>
        <taxon>Metazoa</taxon>
        <taxon>Ecdysozoa</taxon>
        <taxon>Arthropoda</taxon>
        <taxon>Hexapoda</taxon>
        <taxon>Insecta</taxon>
        <taxon>Pterygota</taxon>
        <taxon>Neoptera</taxon>
        <taxon>Endopterygota</taxon>
        <taxon>Hymenoptera</taxon>
        <taxon>Apocrita</taxon>
        <taxon>Aculeata</taxon>
        <taxon>Formicoidea</taxon>
        <taxon>Formicidae</taxon>
        <taxon>Formicinae</taxon>
        <taxon>Camponotus</taxon>
    </lineage>
</organism>
<dbReference type="InterPro" id="IPR002076">
    <property type="entry name" value="ELO_fam"/>
</dbReference>
<evidence type="ECO:0000313" key="12">
    <source>
        <dbReference type="EMBL" id="EFN61738.1"/>
    </source>
</evidence>
<evidence type="ECO:0000256" key="8">
    <source>
        <dbReference type="ARBA" id="ARBA00023136"/>
    </source>
</evidence>
<feature type="signal peptide" evidence="11">
    <location>
        <begin position="1"/>
        <end position="15"/>
    </location>
</feature>
<keyword evidence="13" id="KW-1185">Reference proteome</keyword>
<keyword evidence="8" id="KW-0472">Membrane</keyword>
<dbReference type="PANTHER" id="PTHR11157:SF113">
    <property type="entry name" value="ELONGATION OF VERY LONG CHAIN FATTY ACIDS PROTEIN"/>
    <property type="match status" value="1"/>
</dbReference>
<protein>
    <recommendedName>
        <fullName evidence="10">Elongation of very long chain fatty acids protein</fullName>
        <ecNumber evidence="10">2.3.1.199</ecNumber>
    </recommendedName>
    <alternativeName>
        <fullName evidence="10">Very-long-chain 3-oxoacyl-CoA synthase</fullName>
    </alternativeName>
</protein>
<keyword evidence="6" id="KW-1133">Transmembrane helix</keyword>
<evidence type="ECO:0000256" key="6">
    <source>
        <dbReference type="ARBA" id="ARBA00022989"/>
    </source>
</evidence>
<dbReference type="EC" id="2.3.1.199" evidence="10"/>
<feature type="non-terminal residue" evidence="12">
    <location>
        <position position="1"/>
    </location>
</feature>
<dbReference type="GO" id="GO:0034626">
    <property type="term" value="P:fatty acid elongation, polyunsaturated fatty acid"/>
    <property type="evidence" value="ECO:0007669"/>
    <property type="project" value="TreeGrafter"/>
</dbReference>
<feature type="non-terminal residue" evidence="12">
    <location>
        <position position="69"/>
    </location>
</feature>
<accession>E2AXV1</accession>
<dbReference type="GO" id="GO:0030148">
    <property type="term" value="P:sphingolipid biosynthetic process"/>
    <property type="evidence" value="ECO:0007669"/>
    <property type="project" value="TreeGrafter"/>
</dbReference>
<evidence type="ECO:0000256" key="4">
    <source>
        <dbReference type="ARBA" id="ARBA00022692"/>
    </source>
</evidence>
<keyword evidence="2 10" id="KW-0444">Lipid biosynthesis</keyword>
<proteinExistence type="inferred from homology"/>
<name>E2AXV1_CAMFO</name>
<keyword evidence="9 10" id="KW-0275">Fatty acid biosynthesis</keyword>
<evidence type="ECO:0000256" key="7">
    <source>
        <dbReference type="ARBA" id="ARBA00023098"/>
    </source>
</evidence>
<comment type="subcellular location">
    <subcellularLocation>
        <location evidence="1">Membrane</location>
        <topology evidence="1">Multi-pass membrane protein</topology>
    </subcellularLocation>
</comment>
<keyword evidence="3 10" id="KW-0808">Transferase</keyword>
<comment type="catalytic activity">
    <reaction evidence="10">
        <text>a very-long-chain acyl-CoA + malonyl-CoA + H(+) = a very-long-chain 3-oxoacyl-CoA + CO2 + CoA</text>
        <dbReference type="Rhea" id="RHEA:32727"/>
        <dbReference type="ChEBI" id="CHEBI:15378"/>
        <dbReference type="ChEBI" id="CHEBI:16526"/>
        <dbReference type="ChEBI" id="CHEBI:57287"/>
        <dbReference type="ChEBI" id="CHEBI:57384"/>
        <dbReference type="ChEBI" id="CHEBI:90725"/>
        <dbReference type="ChEBI" id="CHEBI:90736"/>
        <dbReference type="EC" id="2.3.1.199"/>
    </reaction>
</comment>
<gene>
    <name evidence="12" type="ORF">EAG_00164</name>
</gene>
<dbReference type="GO" id="GO:0034625">
    <property type="term" value="P:fatty acid elongation, monounsaturated fatty acid"/>
    <property type="evidence" value="ECO:0007669"/>
    <property type="project" value="TreeGrafter"/>
</dbReference>
<keyword evidence="5 10" id="KW-0276">Fatty acid metabolism</keyword>
<dbReference type="EMBL" id="GL443728">
    <property type="protein sequence ID" value="EFN61738.1"/>
    <property type="molecule type" value="Genomic_DNA"/>
</dbReference>
<dbReference type="GO" id="GO:0019367">
    <property type="term" value="P:fatty acid elongation, saturated fatty acid"/>
    <property type="evidence" value="ECO:0007669"/>
    <property type="project" value="TreeGrafter"/>
</dbReference>
<sequence length="69" mass="8158">LWWVLLLKIADCGETVMFMLRKKDKQISFLHVYHHVSSITLTWLRVKYQAGEMATFVTIINCSVHVLMY</sequence>
<evidence type="ECO:0000256" key="10">
    <source>
        <dbReference type="RuleBase" id="RU361115"/>
    </source>
</evidence>
<evidence type="ECO:0000256" key="3">
    <source>
        <dbReference type="ARBA" id="ARBA00022679"/>
    </source>
</evidence>
<keyword evidence="4" id="KW-0812">Transmembrane</keyword>
<dbReference type="InParanoid" id="E2AXV1"/>
<evidence type="ECO:0000313" key="13">
    <source>
        <dbReference type="Proteomes" id="UP000000311"/>
    </source>
</evidence>
<keyword evidence="7 10" id="KW-0443">Lipid metabolism</keyword>
<dbReference type="Pfam" id="PF01151">
    <property type="entry name" value="ELO"/>
    <property type="match status" value="1"/>
</dbReference>
<dbReference type="GO" id="GO:0009922">
    <property type="term" value="F:fatty acid elongase activity"/>
    <property type="evidence" value="ECO:0007669"/>
    <property type="project" value="UniProtKB-EC"/>
</dbReference>
<dbReference type="Proteomes" id="UP000000311">
    <property type="component" value="Unassembled WGS sequence"/>
</dbReference>
<dbReference type="OrthoDB" id="434092at2759"/>
<keyword evidence="11" id="KW-0732">Signal</keyword>
<dbReference type="AlphaFoldDB" id="E2AXV1"/>
<dbReference type="InterPro" id="IPR030457">
    <property type="entry name" value="ELO_CS"/>
</dbReference>
<dbReference type="GO" id="GO:0005789">
    <property type="term" value="C:endoplasmic reticulum membrane"/>
    <property type="evidence" value="ECO:0007669"/>
    <property type="project" value="TreeGrafter"/>
</dbReference>
<evidence type="ECO:0000256" key="2">
    <source>
        <dbReference type="ARBA" id="ARBA00022516"/>
    </source>
</evidence>
<comment type="similarity">
    <text evidence="10">Belongs to the ELO family.</text>
</comment>
<evidence type="ECO:0000256" key="9">
    <source>
        <dbReference type="ARBA" id="ARBA00023160"/>
    </source>
</evidence>
<evidence type="ECO:0000256" key="5">
    <source>
        <dbReference type="ARBA" id="ARBA00022832"/>
    </source>
</evidence>
<dbReference type="OMA" id="ISWICKF"/>